<protein>
    <submittedName>
        <fullName evidence="6">Molybdopterin-dependent oxidoreductase</fullName>
    </submittedName>
</protein>
<dbReference type="GO" id="GO:0043546">
    <property type="term" value="F:molybdopterin cofactor binding"/>
    <property type="evidence" value="ECO:0007669"/>
    <property type="project" value="InterPro"/>
</dbReference>
<dbReference type="GO" id="GO:0009055">
    <property type="term" value="F:electron transfer activity"/>
    <property type="evidence" value="ECO:0007669"/>
    <property type="project" value="TreeGrafter"/>
</dbReference>
<dbReference type="PANTHER" id="PTHR43742:SF3">
    <property type="entry name" value="DIMETHYL SULFOXIDE REDUCTASE DMSA"/>
    <property type="match status" value="1"/>
</dbReference>
<dbReference type="SUPFAM" id="SSF53706">
    <property type="entry name" value="Formate dehydrogenase/DMSO reductase, domains 1-3"/>
    <property type="match status" value="1"/>
</dbReference>
<comment type="similarity">
    <text evidence="1">Belongs to the prokaryotic molybdopterin-containing oxidoreductase family.</text>
</comment>
<evidence type="ECO:0000313" key="6">
    <source>
        <dbReference type="EMBL" id="MBC2889102.1"/>
    </source>
</evidence>
<dbReference type="Proteomes" id="UP000587396">
    <property type="component" value="Unassembled WGS sequence"/>
</dbReference>
<dbReference type="PANTHER" id="PTHR43742">
    <property type="entry name" value="TRIMETHYLAMINE-N-OXIDE REDUCTASE"/>
    <property type="match status" value="1"/>
</dbReference>
<evidence type="ECO:0000256" key="1">
    <source>
        <dbReference type="ARBA" id="ARBA00010312"/>
    </source>
</evidence>
<sequence length="870" mass="97972">MTDNVKGTPIVKGLGFNSFGIGTNACTVDIDEENDKILRIRPFHFDEHYTPEDLNAWKIEARGKTFEPGFKTLISPLSLCYKKRVYSKNRIPYPLKRVDWDPNGERHPETRGTSGYVRISWDEAAQLVADEIKRVHDEYGPESVLCEYDGHGETKIVHASHGCMVKMLELCGGFTSQARNPDSWEGWYWGAKHVWGMDPLGQQSLQNNIIKDISENGDAVLFWGCDVETTPLGWGGYMASRLCYWFTELGVKQIHISPDVNYTNAVHADKWIPVLPNTDAALQLAIAYTWIKEGTYDQAYLDTHAVGFENFKYYVMGGEDGVPKTPKWAEAICGVPSYTIKALARYWASHAVSIGHCNGGSYIRSTFSHEPARLEVALLGMQGVGKPGANQFKFIEWTLFGMPTVTPLPPSTKIPNLGAAYRGWVHGSQPSFIPKTMIPEAIMNPPVQWYGHVSAGLPREDQFTGPFQFPLEGKERIHMVWSDTPCWETCWNGGFHMQDALRHESIECVVVQHPWMENDTMFADIILPSNTKFETEDIGTDSDSGQWNVVFYERQAIKPVGESKSDKEVVAEVAKKLEQFGGPYENLLDRYLGGKTDDEWIEFGFETCGVPEELTFEEFKEKQYYPFPTREDWKELPAGLSQFYEDPEGHPLKTPSGKLEYYSTTLAQNFPDDNERGPIPRWVATSPSHQERQATERGRKFPFLLVSNHPHFRVHAQHDDVTWFREMEECKVTGPDGYKYEPLWIHPVDAGKLGLETGDVAKIYNERGAVLGGVRVTERIMPGAVYQDHGSRCDTIKLGEHGLDRGGANNLIAPTATTSKNTVGEVTSGFLVNVEKVDVFQLAEEYPEAFNRDYEPDCGLVATARIVEGA</sequence>
<evidence type="ECO:0000259" key="4">
    <source>
        <dbReference type="Pfam" id="PF01568"/>
    </source>
</evidence>
<dbReference type="InterPro" id="IPR050612">
    <property type="entry name" value="Prok_Mopterin_Oxidored"/>
</dbReference>
<keyword evidence="7" id="KW-1185">Reference proteome</keyword>
<dbReference type="Pfam" id="PF01568">
    <property type="entry name" value="Molydop_binding"/>
    <property type="match status" value="1"/>
</dbReference>
<dbReference type="GO" id="GO:0030151">
    <property type="term" value="F:molybdenum ion binding"/>
    <property type="evidence" value="ECO:0007669"/>
    <property type="project" value="TreeGrafter"/>
</dbReference>
<evidence type="ECO:0000256" key="2">
    <source>
        <dbReference type="ARBA" id="ARBA00022723"/>
    </source>
</evidence>
<feature type="domain" description="Pyrogallol hydroxytransferase large subunit-like N-terminal" evidence="5">
    <location>
        <begin position="34"/>
        <end position="82"/>
    </location>
</feature>
<proteinExistence type="inferred from homology"/>
<dbReference type="Gene3D" id="3.40.228.10">
    <property type="entry name" value="Dimethylsulfoxide Reductase, domain 2"/>
    <property type="match status" value="1"/>
</dbReference>
<gene>
    <name evidence="6" type="ORF">H7313_07035</name>
</gene>
<reference evidence="6 7" key="1">
    <citation type="submission" date="2020-08" db="EMBL/GenBank/DDBJ databases">
        <authorList>
            <person name="Liu C."/>
            <person name="Sun Q."/>
        </authorList>
    </citation>
    <scope>NUCLEOTIDE SEQUENCE [LARGE SCALE GENOMIC DNA]</scope>
    <source>
        <strain evidence="6 7">N22</strain>
    </source>
</reference>
<dbReference type="RefSeq" id="WP_185904976.1">
    <property type="nucleotide sequence ID" value="NZ_JACMSE010000003.1"/>
</dbReference>
<dbReference type="InterPro" id="IPR009010">
    <property type="entry name" value="Asp_de-COase-like_dom_sf"/>
</dbReference>
<feature type="domain" description="Molybdopterin oxidoreductase" evidence="3">
    <location>
        <begin position="90"/>
        <end position="576"/>
    </location>
</feature>
<keyword evidence="2" id="KW-0479">Metal-binding</keyword>
<dbReference type="Gene3D" id="2.40.40.20">
    <property type="match status" value="1"/>
</dbReference>
<dbReference type="Gene3D" id="3.40.50.740">
    <property type="match status" value="2"/>
</dbReference>
<dbReference type="GO" id="GO:0009061">
    <property type="term" value="P:anaerobic respiration"/>
    <property type="evidence" value="ECO:0007669"/>
    <property type="project" value="TreeGrafter"/>
</dbReference>
<dbReference type="GO" id="GO:0030288">
    <property type="term" value="C:outer membrane-bounded periplasmic space"/>
    <property type="evidence" value="ECO:0007669"/>
    <property type="project" value="TreeGrafter"/>
</dbReference>
<evidence type="ECO:0000313" key="7">
    <source>
        <dbReference type="Proteomes" id="UP000587396"/>
    </source>
</evidence>
<accession>A0A842JAC7</accession>
<name>A0A842JAC7_9ACTN</name>
<dbReference type="EMBL" id="JACMSE010000003">
    <property type="protein sequence ID" value="MBC2889102.1"/>
    <property type="molecule type" value="Genomic_DNA"/>
</dbReference>
<feature type="domain" description="Molybdopterin dinucleotide-binding" evidence="4">
    <location>
        <begin position="703"/>
        <end position="818"/>
    </location>
</feature>
<comment type="caution">
    <text evidence="6">The sequence shown here is derived from an EMBL/GenBank/DDBJ whole genome shotgun (WGS) entry which is preliminary data.</text>
</comment>
<evidence type="ECO:0000259" key="5">
    <source>
        <dbReference type="Pfam" id="PF21423"/>
    </source>
</evidence>
<dbReference type="InterPro" id="IPR049032">
    <property type="entry name" value="AhtL-like_N"/>
</dbReference>
<dbReference type="InterPro" id="IPR006656">
    <property type="entry name" value="Mopterin_OxRdtase"/>
</dbReference>
<dbReference type="InterPro" id="IPR006657">
    <property type="entry name" value="MoPterin_dinucl-bd_dom"/>
</dbReference>
<dbReference type="GO" id="GO:0016491">
    <property type="term" value="F:oxidoreductase activity"/>
    <property type="evidence" value="ECO:0007669"/>
    <property type="project" value="InterPro"/>
</dbReference>
<dbReference type="Pfam" id="PF00384">
    <property type="entry name" value="Molybdopterin"/>
    <property type="match status" value="1"/>
</dbReference>
<dbReference type="SUPFAM" id="SSF50692">
    <property type="entry name" value="ADC-like"/>
    <property type="match status" value="1"/>
</dbReference>
<dbReference type="Gene3D" id="2.20.25.340">
    <property type="match status" value="1"/>
</dbReference>
<dbReference type="AlphaFoldDB" id="A0A842JAC7"/>
<organism evidence="6 7">
    <name type="scientific">Gordonibacter massiliensis</name>
    <name type="common">ex Traore et al. 2017</name>
    <dbReference type="NCBI Taxonomy" id="1841863"/>
    <lineage>
        <taxon>Bacteria</taxon>
        <taxon>Bacillati</taxon>
        <taxon>Actinomycetota</taxon>
        <taxon>Coriobacteriia</taxon>
        <taxon>Eggerthellales</taxon>
        <taxon>Eggerthellaceae</taxon>
        <taxon>Gordonibacter</taxon>
    </lineage>
</organism>
<evidence type="ECO:0000259" key="3">
    <source>
        <dbReference type="Pfam" id="PF00384"/>
    </source>
</evidence>
<dbReference type="Pfam" id="PF21423">
    <property type="entry name" value="AhtL-like_1st"/>
    <property type="match status" value="1"/>
</dbReference>